<keyword evidence="3" id="KW-0560">Oxidoreductase</keyword>
<organism evidence="6 7">
    <name type="scientific">Bondarzewia mesenterica</name>
    <dbReference type="NCBI Taxonomy" id="1095465"/>
    <lineage>
        <taxon>Eukaryota</taxon>
        <taxon>Fungi</taxon>
        <taxon>Dikarya</taxon>
        <taxon>Basidiomycota</taxon>
        <taxon>Agaricomycotina</taxon>
        <taxon>Agaricomycetes</taxon>
        <taxon>Russulales</taxon>
        <taxon>Bondarzewiaceae</taxon>
        <taxon>Bondarzewia</taxon>
    </lineage>
</organism>
<evidence type="ECO:0000313" key="7">
    <source>
        <dbReference type="Proteomes" id="UP000310158"/>
    </source>
</evidence>
<proteinExistence type="predicted"/>
<evidence type="ECO:0000256" key="3">
    <source>
        <dbReference type="ARBA" id="ARBA00023002"/>
    </source>
</evidence>
<accession>A0A4S4LPD5</accession>
<dbReference type="Proteomes" id="UP000310158">
    <property type="component" value="Unassembled WGS sequence"/>
</dbReference>
<dbReference type="AlphaFoldDB" id="A0A4S4LPD5"/>
<evidence type="ECO:0000256" key="1">
    <source>
        <dbReference type="ARBA" id="ARBA00022630"/>
    </source>
</evidence>
<gene>
    <name evidence="6" type="ORF">EW146_g6830</name>
</gene>
<dbReference type="PRINTS" id="PR00420">
    <property type="entry name" value="RNGMNOXGNASE"/>
</dbReference>
<dbReference type="GO" id="GO:0044550">
    <property type="term" value="P:secondary metabolite biosynthetic process"/>
    <property type="evidence" value="ECO:0007669"/>
    <property type="project" value="TreeGrafter"/>
</dbReference>
<feature type="domain" description="FAD-binding" evidence="5">
    <location>
        <begin position="339"/>
        <end position="409"/>
    </location>
</feature>
<dbReference type="Pfam" id="PF01494">
    <property type="entry name" value="FAD_binding_3"/>
    <property type="match status" value="2"/>
</dbReference>
<comment type="caution">
    <text evidence="6">The sequence shown here is derived from an EMBL/GenBank/DDBJ whole genome shotgun (WGS) entry which is preliminary data.</text>
</comment>
<dbReference type="PANTHER" id="PTHR46720:SF3">
    <property type="entry name" value="FAD-BINDING DOMAIN-CONTAINING PROTEIN-RELATED"/>
    <property type="match status" value="1"/>
</dbReference>
<feature type="compositionally biased region" description="Low complexity" evidence="4">
    <location>
        <begin position="554"/>
        <end position="564"/>
    </location>
</feature>
<evidence type="ECO:0000313" key="6">
    <source>
        <dbReference type="EMBL" id="THH13371.1"/>
    </source>
</evidence>
<evidence type="ECO:0000256" key="4">
    <source>
        <dbReference type="SAM" id="MobiDB-lite"/>
    </source>
</evidence>
<reference evidence="6 7" key="1">
    <citation type="submission" date="2019-02" db="EMBL/GenBank/DDBJ databases">
        <title>Genome sequencing of the rare red list fungi Bondarzewia mesenterica.</title>
        <authorList>
            <person name="Buettner E."/>
            <person name="Kellner H."/>
        </authorList>
    </citation>
    <scope>NUCLEOTIDE SEQUENCE [LARGE SCALE GENOMIC DNA]</scope>
    <source>
        <strain evidence="6 7">DSM 108281</strain>
    </source>
</reference>
<evidence type="ECO:0000259" key="5">
    <source>
        <dbReference type="Pfam" id="PF01494"/>
    </source>
</evidence>
<dbReference type="InterPro" id="IPR051104">
    <property type="entry name" value="FAD_monoxygenase"/>
</dbReference>
<dbReference type="OrthoDB" id="417877at2759"/>
<dbReference type="EMBL" id="SGPL01000359">
    <property type="protein sequence ID" value="THH13371.1"/>
    <property type="molecule type" value="Genomic_DNA"/>
</dbReference>
<protein>
    <recommendedName>
        <fullName evidence="5">FAD-binding domain-containing protein</fullName>
    </recommendedName>
</protein>
<keyword evidence="2" id="KW-0274">FAD</keyword>
<dbReference type="Gene3D" id="3.40.50.1820">
    <property type="entry name" value="alpha/beta hydrolase"/>
    <property type="match status" value="2"/>
</dbReference>
<feature type="region of interest" description="Disordered" evidence="4">
    <location>
        <begin position="637"/>
        <end position="657"/>
    </location>
</feature>
<dbReference type="InterPro" id="IPR002938">
    <property type="entry name" value="FAD-bd"/>
</dbReference>
<keyword evidence="1" id="KW-0285">Flavoprotein</keyword>
<keyword evidence="7" id="KW-1185">Reference proteome</keyword>
<dbReference type="PANTHER" id="PTHR46720">
    <property type="entry name" value="HYDROXYLASE, PUTATIVE (AFU_ORTHOLOGUE AFUA_3G01460)-RELATED"/>
    <property type="match status" value="1"/>
</dbReference>
<feature type="domain" description="FAD-binding" evidence="5">
    <location>
        <begin position="13"/>
        <end position="180"/>
    </location>
</feature>
<dbReference type="Gene3D" id="3.50.50.60">
    <property type="entry name" value="FAD/NAD(P)-binding domain"/>
    <property type="match status" value="1"/>
</dbReference>
<dbReference type="GO" id="GO:0071949">
    <property type="term" value="F:FAD binding"/>
    <property type="evidence" value="ECO:0007669"/>
    <property type="project" value="InterPro"/>
</dbReference>
<dbReference type="InterPro" id="IPR036188">
    <property type="entry name" value="FAD/NAD-bd_sf"/>
</dbReference>
<feature type="compositionally biased region" description="Acidic residues" evidence="4">
    <location>
        <begin position="638"/>
        <end position="648"/>
    </location>
</feature>
<evidence type="ECO:0000256" key="2">
    <source>
        <dbReference type="ARBA" id="ARBA00022827"/>
    </source>
</evidence>
<sequence>MTGNNFGAIDRDFRVAIVGGGICGLLCAIGLSKAGIRVDIFESASKYGEVGAGVGIGPNAVRALRALGVLDEIVARSGEGSLSIRPFRFHYGTGDCELVYSYPAGEEDLGLAIHRAALLDGLITHLDSNATLTHFNKRCMSVAPSSSKNAKYTLYFADGSTHETDVVIGADGIRSVVRNFVVGDEKAKKALAYTNTVAYRGLVDTARLRSMGVKTELTPLPVCWMGEGKVCPSVHFTTQTSRNQGHDARSSISLLSQSKKEKRQALLTCANKINVVAFVTDFTKTMGTVSLPTGAPWVTPVPEKELLDNYSGWGRDPLCILSCIERPSKWSIHGLYPQLDTYVRGKVALVGDAAHGMLPHLGAGVGQGIEDVLVLVRLIGHPQTRVSNIEAILQAYNSIREPRATFVTQYSKRAGDIYDGRGPSGPSPEGVRKDVDMMWDKVWHHDLEADVERAVQDLKTKGPLSSQISERCFTYCTQSIAGRTKGVEPRCRTFCIRKVFQHEVNRNTDLSWHPLRQPKNPPTPIEIPLPPESHTAVDAFISGSKDQPSPSSPSPASSTTTSMTEPLIAGPSEQQKHWEEGYYLWMSKSRRATQEHMDMMSLSLPQQADYERQKMQANETWVQATKDGKAVWYWSDQPDSENQGDEVVDGEKEKAPHPPMHTGPPFPDLLNNSSLMVSLSHPPPALHLPTMITKFLAPTSTLLYLVRDSVTSGRQADLAGRMAGRCLESSTVVDVRHTAFIAVCLTHSAKQSEGGYPHDLIICTLIPVPTCMQPEGYIGIFWPPAYRLKWVKRHVGTRSNWCSSSRNRGPHWGLTIAASAARKSAYRVKDHHVAVEGSEILIRCLVPTPADGRGKAFPLLVWYHAGGKSKQPDLAFRIDRICVQRLAPEHPFPTGVNDSYAALKWVGAIYLLSNSYWSHMNLPGRKELPLALRGPLQRIHRIRRGLSLAKFSIPQASSIRMRILIGMTSSLLRTSIHEALTVTPNRYKKELRSYEEFWEAPVLPGKSLLWFHGLAKAPPTDPDFSPLLAKSHVDLPPLCMQLSGMDPFVDEGLLYEKSPEGERYHNQALRISGRSTCLRVCLSDVIYIETIRKGLQGRDPMVVGNVYLSG</sequence>
<dbReference type="SUPFAM" id="SSF51905">
    <property type="entry name" value="FAD/NAD(P)-binding domain"/>
    <property type="match status" value="1"/>
</dbReference>
<name>A0A4S4LPD5_9AGAM</name>
<dbReference type="InterPro" id="IPR029058">
    <property type="entry name" value="AB_hydrolase_fold"/>
</dbReference>
<feature type="compositionally biased region" description="Pro residues" evidence="4">
    <location>
        <begin position="519"/>
        <end position="531"/>
    </location>
</feature>
<feature type="region of interest" description="Disordered" evidence="4">
    <location>
        <begin position="511"/>
        <end position="574"/>
    </location>
</feature>
<dbReference type="SUPFAM" id="SSF53474">
    <property type="entry name" value="alpha/beta-Hydrolases"/>
    <property type="match status" value="1"/>
</dbReference>
<dbReference type="GO" id="GO:0016491">
    <property type="term" value="F:oxidoreductase activity"/>
    <property type="evidence" value="ECO:0007669"/>
    <property type="project" value="UniProtKB-KW"/>
</dbReference>